<name>A0A0E9UU78_ANGAN</name>
<sequence length="14" mass="1479">MDNVLITSTVSLDA</sequence>
<dbReference type="EMBL" id="GBXM01039281">
    <property type="protein sequence ID" value="JAH69296.1"/>
    <property type="molecule type" value="Transcribed_RNA"/>
</dbReference>
<reference evidence="1" key="2">
    <citation type="journal article" date="2015" name="Fish Shellfish Immunol.">
        <title>Early steps in the European eel (Anguilla anguilla)-Vibrio vulnificus interaction in the gills: Role of the RtxA13 toxin.</title>
        <authorList>
            <person name="Callol A."/>
            <person name="Pajuelo D."/>
            <person name="Ebbesson L."/>
            <person name="Teles M."/>
            <person name="MacKenzie S."/>
            <person name="Amaro C."/>
        </authorList>
    </citation>
    <scope>NUCLEOTIDE SEQUENCE</scope>
</reference>
<reference evidence="1" key="1">
    <citation type="submission" date="2014-11" db="EMBL/GenBank/DDBJ databases">
        <authorList>
            <person name="Amaro Gonzalez C."/>
        </authorList>
    </citation>
    <scope>NUCLEOTIDE SEQUENCE</scope>
</reference>
<dbReference type="EMBL" id="GBXM01038949">
    <property type="protein sequence ID" value="JAH69628.1"/>
    <property type="molecule type" value="Transcribed_RNA"/>
</dbReference>
<organism evidence="1">
    <name type="scientific">Anguilla anguilla</name>
    <name type="common">European freshwater eel</name>
    <name type="synonym">Muraena anguilla</name>
    <dbReference type="NCBI Taxonomy" id="7936"/>
    <lineage>
        <taxon>Eukaryota</taxon>
        <taxon>Metazoa</taxon>
        <taxon>Chordata</taxon>
        <taxon>Craniata</taxon>
        <taxon>Vertebrata</taxon>
        <taxon>Euteleostomi</taxon>
        <taxon>Actinopterygii</taxon>
        <taxon>Neopterygii</taxon>
        <taxon>Teleostei</taxon>
        <taxon>Anguilliformes</taxon>
        <taxon>Anguillidae</taxon>
        <taxon>Anguilla</taxon>
    </lineage>
</organism>
<proteinExistence type="predicted"/>
<accession>A0A0E9UU78</accession>
<protein>
    <submittedName>
        <fullName evidence="1">Uncharacterized protein</fullName>
    </submittedName>
</protein>
<dbReference type="EMBL" id="GBXM01044979">
    <property type="protein sequence ID" value="JAH63598.1"/>
    <property type="molecule type" value="Transcribed_RNA"/>
</dbReference>
<evidence type="ECO:0000313" key="1">
    <source>
        <dbReference type="EMBL" id="JAH69296.1"/>
    </source>
</evidence>